<sequence>MRLTRPTALLFIAPALILFILFTVYPAVSGLWLSFTDARGALAGDFIGIENYVKAFTDPKAAAALQNTIVFTVISVVLQNALALALARWMYSHTRLQGFARVGTLVPAMMATVAVAYIWSYIYSPITGPLNTLLRAVGLDGAAKIWLGDPTTALAAIAVVNVWMFTGYAATIYLSGFLSIPSTIFEAAAIDGARGWKLFRSVEWPLLAPAFTVNLTLSTIGALRVFDLILLMTKGGPGFSTESISYVIFNESFGKLNYGYGSSLAVILLILTVIVSFILTTVLRRREVEW</sequence>
<dbReference type="InterPro" id="IPR035906">
    <property type="entry name" value="MetI-like_sf"/>
</dbReference>
<dbReference type="PANTHER" id="PTHR30193">
    <property type="entry name" value="ABC TRANSPORTER PERMEASE PROTEIN"/>
    <property type="match status" value="1"/>
</dbReference>
<feature type="transmembrane region" description="Helical" evidence="7">
    <location>
        <begin position="204"/>
        <end position="226"/>
    </location>
</feature>
<dbReference type="Pfam" id="PF00528">
    <property type="entry name" value="BPD_transp_1"/>
    <property type="match status" value="1"/>
</dbReference>
<feature type="transmembrane region" description="Helical" evidence="7">
    <location>
        <begin position="260"/>
        <end position="283"/>
    </location>
</feature>
<protein>
    <submittedName>
        <fullName evidence="9">Sugar ABC transporter permease</fullName>
    </submittedName>
</protein>
<keyword evidence="4 7" id="KW-0812">Transmembrane</keyword>
<feature type="transmembrane region" description="Helical" evidence="7">
    <location>
        <begin position="7"/>
        <end position="28"/>
    </location>
</feature>
<proteinExistence type="inferred from homology"/>
<keyword evidence="3" id="KW-1003">Cell membrane</keyword>
<dbReference type="SUPFAM" id="SSF161098">
    <property type="entry name" value="MetI-like"/>
    <property type="match status" value="1"/>
</dbReference>
<feature type="transmembrane region" description="Helical" evidence="7">
    <location>
        <begin position="99"/>
        <end position="122"/>
    </location>
</feature>
<comment type="caution">
    <text evidence="9">The sequence shown here is derived from an EMBL/GenBank/DDBJ whole genome shotgun (WGS) entry which is preliminary data.</text>
</comment>
<comment type="subcellular location">
    <subcellularLocation>
        <location evidence="1 7">Cell membrane</location>
        <topology evidence="1 7">Multi-pass membrane protein</topology>
    </subcellularLocation>
</comment>
<dbReference type="Proteomes" id="UP001205337">
    <property type="component" value="Unassembled WGS sequence"/>
</dbReference>
<evidence type="ECO:0000313" key="10">
    <source>
        <dbReference type="Proteomes" id="UP001205337"/>
    </source>
</evidence>
<evidence type="ECO:0000256" key="3">
    <source>
        <dbReference type="ARBA" id="ARBA00022475"/>
    </source>
</evidence>
<evidence type="ECO:0000259" key="8">
    <source>
        <dbReference type="PROSITE" id="PS50928"/>
    </source>
</evidence>
<keyword evidence="10" id="KW-1185">Reference proteome</keyword>
<dbReference type="PROSITE" id="PS50928">
    <property type="entry name" value="ABC_TM1"/>
    <property type="match status" value="1"/>
</dbReference>
<feature type="transmembrane region" description="Helical" evidence="7">
    <location>
        <begin position="153"/>
        <end position="174"/>
    </location>
</feature>
<keyword evidence="2 7" id="KW-0813">Transport</keyword>
<comment type="similarity">
    <text evidence="7">Belongs to the binding-protein-dependent transport system permease family.</text>
</comment>
<name>A0ABT1ZGQ2_9MICO</name>
<organism evidence="9 10">
    <name type="scientific">Protaetiibacter mangrovi</name>
    <dbReference type="NCBI Taxonomy" id="2970926"/>
    <lineage>
        <taxon>Bacteria</taxon>
        <taxon>Bacillati</taxon>
        <taxon>Actinomycetota</taxon>
        <taxon>Actinomycetes</taxon>
        <taxon>Micrococcales</taxon>
        <taxon>Microbacteriaceae</taxon>
        <taxon>Protaetiibacter</taxon>
    </lineage>
</organism>
<evidence type="ECO:0000256" key="7">
    <source>
        <dbReference type="RuleBase" id="RU363032"/>
    </source>
</evidence>
<dbReference type="PANTHER" id="PTHR30193:SF37">
    <property type="entry name" value="INNER MEMBRANE ABC TRANSPORTER PERMEASE PROTEIN YCJO"/>
    <property type="match status" value="1"/>
</dbReference>
<gene>
    <name evidence="9" type="ORF">NUH29_10025</name>
</gene>
<dbReference type="RefSeq" id="WP_258798969.1">
    <property type="nucleotide sequence ID" value="NZ_JANTHX010000007.1"/>
</dbReference>
<dbReference type="InterPro" id="IPR051393">
    <property type="entry name" value="ABC_transporter_permease"/>
</dbReference>
<dbReference type="CDD" id="cd06261">
    <property type="entry name" value="TM_PBP2"/>
    <property type="match status" value="1"/>
</dbReference>
<keyword evidence="6 7" id="KW-0472">Membrane</keyword>
<dbReference type="Gene3D" id="1.10.3720.10">
    <property type="entry name" value="MetI-like"/>
    <property type="match status" value="1"/>
</dbReference>
<evidence type="ECO:0000313" key="9">
    <source>
        <dbReference type="EMBL" id="MCS0499886.1"/>
    </source>
</evidence>
<reference evidence="9 10" key="1">
    <citation type="submission" date="2022-08" db="EMBL/GenBank/DDBJ databases">
        <authorList>
            <person name="Li F."/>
        </authorList>
    </citation>
    <scope>NUCLEOTIDE SEQUENCE [LARGE SCALE GENOMIC DNA]</scope>
    <source>
        <strain evidence="9 10">10F1B-8-1</strain>
    </source>
</reference>
<evidence type="ECO:0000256" key="2">
    <source>
        <dbReference type="ARBA" id="ARBA00022448"/>
    </source>
</evidence>
<dbReference type="EMBL" id="JANTHX010000007">
    <property type="protein sequence ID" value="MCS0499886.1"/>
    <property type="molecule type" value="Genomic_DNA"/>
</dbReference>
<dbReference type="InterPro" id="IPR000515">
    <property type="entry name" value="MetI-like"/>
</dbReference>
<feature type="transmembrane region" description="Helical" evidence="7">
    <location>
        <begin position="68"/>
        <end position="87"/>
    </location>
</feature>
<keyword evidence="5 7" id="KW-1133">Transmembrane helix</keyword>
<evidence type="ECO:0000256" key="1">
    <source>
        <dbReference type="ARBA" id="ARBA00004651"/>
    </source>
</evidence>
<feature type="domain" description="ABC transmembrane type-1" evidence="8">
    <location>
        <begin position="65"/>
        <end position="279"/>
    </location>
</feature>
<evidence type="ECO:0000256" key="4">
    <source>
        <dbReference type="ARBA" id="ARBA00022692"/>
    </source>
</evidence>
<evidence type="ECO:0000256" key="6">
    <source>
        <dbReference type="ARBA" id="ARBA00023136"/>
    </source>
</evidence>
<evidence type="ECO:0000256" key="5">
    <source>
        <dbReference type="ARBA" id="ARBA00022989"/>
    </source>
</evidence>
<accession>A0ABT1ZGQ2</accession>